<evidence type="ECO:0000313" key="3">
    <source>
        <dbReference type="Proteomes" id="UP001597053"/>
    </source>
</evidence>
<keyword evidence="3" id="KW-1185">Reference proteome</keyword>
<dbReference type="Proteomes" id="UP001597053">
    <property type="component" value="Unassembled WGS sequence"/>
</dbReference>
<dbReference type="EMBL" id="JBHTHM010000004">
    <property type="protein sequence ID" value="MFD0782407.1"/>
    <property type="molecule type" value="Genomic_DNA"/>
</dbReference>
<reference evidence="3" key="1">
    <citation type="journal article" date="2019" name="Int. J. Syst. Evol. Microbiol.">
        <title>The Global Catalogue of Microorganisms (GCM) 10K type strain sequencing project: providing services to taxonomists for standard genome sequencing and annotation.</title>
        <authorList>
            <consortium name="The Broad Institute Genomics Platform"/>
            <consortium name="The Broad Institute Genome Sequencing Center for Infectious Disease"/>
            <person name="Wu L."/>
            <person name="Ma J."/>
        </authorList>
    </citation>
    <scope>NUCLEOTIDE SEQUENCE [LARGE SCALE GENOMIC DNA]</scope>
    <source>
        <strain evidence="3">JCM 32148</strain>
    </source>
</reference>
<protein>
    <submittedName>
        <fullName evidence="2">Uncharacterized protein</fullName>
    </submittedName>
</protein>
<organism evidence="2 3">
    <name type="scientific">Micromonospora azadirachtae</name>
    <dbReference type="NCBI Taxonomy" id="1970735"/>
    <lineage>
        <taxon>Bacteria</taxon>
        <taxon>Bacillati</taxon>
        <taxon>Actinomycetota</taxon>
        <taxon>Actinomycetes</taxon>
        <taxon>Micromonosporales</taxon>
        <taxon>Micromonosporaceae</taxon>
        <taxon>Micromonospora</taxon>
    </lineage>
</organism>
<name>A0ABW2ZUR1_9ACTN</name>
<feature type="region of interest" description="Disordered" evidence="1">
    <location>
        <begin position="54"/>
        <end position="79"/>
    </location>
</feature>
<proteinExistence type="predicted"/>
<evidence type="ECO:0000256" key="1">
    <source>
        <dbReference type="SAM" id="MobiDB-lite"/>
    </source>
</evidence>
<comment type="caution">
    <text evidence="2">The sequence shown here is derived from an EMBL/GenBank/DDBJ whole genome shotgun (WGS) entry which is preliminary data.</text>
</comment>
<evidence type="ECO:0000313" key="2">
    <source>
        <dbReference type="EMBL" id="MFD0782407.1"/>
    </source>
</evidence>
<accession>A0ABW2ZUR1</accession>
<gene>
    <name evidence="2" type="ORF">ACFQZ8_00480</name>
</gene>
<sequence length="356" mass="38687">MAAQGSASQLVLVTADGPQQRTTNSIGMDLVQEVARLLGSEHIRSTRLGGDLTLWHAEEGPGRPRAGHPNPAASGLAAEYGAPPITGPAVITGPIMNNTIFPLDTEQAGRVTIRLRAGLGNRSPETAAPAAPADDCTRHSPCRELLAMPAAQRDSLLRLIPARPSDLGPDGIYVHLNDEVVALLVAMGPDESGRFQQAYPVLGHLTSRWNTSHADLIGRAIENMRRDQVVVEPYDQGEYSPLYVIVDQGVSGVAQLVRLNELLGDDLPHGAIIGLPREHQIIAVPIRKARDLATIEPVLRLVHNVGSNALDRVSLDVHWFHRGRLHPLRAEMKNGQLEQIFPPDEFHQLIEQLPRD</sequence>